<keyword evidence="2" id="KW-1185">Reference proteome</keyword>
<dbReference type="EMBL" id="JAGPNK010000005">
    <property type="protein sequence ID" value="KAH7321029.1"/>
    <property type="molecule type" value="Genomic_DNA"/>
</dbReference>
<sequence length="201" mass="22016">MCGHSSCRLPCLPRYLCNQTCNPNRPAPSVPLTITEPQAWLCRNLLSVSLHTLPNGHFPHVCVPVSLLSSLLACLACLVWVHTDQARLSARLKKTDVPGSNTDSCLGPGCRANLRRPYLLFRVRAMIIHGIHQRPTTGCYRTACHNFTLSTIQKHNTSIFSCCSTSFIVSMVYSQKPAGVPAWSRQLELPSSTPSTCASGL</sequence>
<accession>A0A8K0SYB1</accession>
<organism evidence="1 2">
    <name type="scientific">Stachybotrys elegans</name>
    <dbReference type="NCBI Taxonomy" id="80388"/>
    <lineage>
        <taxon>Eukaryota</taxon>
        <taxon>Fungi</taxon>
        <taxon>Dikarya</taxon>
        <taxon>Ascomycota</taxon>
        <taxon>Pezizomycotina</taxon>
        <taxon>Sordariomycetes</taxon>
        <taxon>Hypocreomycetidae</taxon>
        <taxon>Hypocreales</taxon>
        <taxon>Stachybotryaceae</taxon>
        <taxon>Stachybotrys</taxon>
    </lineage>
</organism>
<protein>
    <submittedName>
        <fullName evidence="1">Uncharacterized protein</fullName>
    </submittedName>
</protein>
<name>A0A8K0SYB1_9HYPO</name>
<evidence type="ECO:0000313" key="2">
    <source>
        <dbReference type="Proteomes" id="UP000813444"/>
    </source>
</evidence>
<evidence type="ECO:0000313" key="1">
    <source>
        <dbReference type="EMBL" id="KAH7321029.1"/>
    </source>
</evidence>
<gene>
    <name evidence="1" type="ORF">B0I35DRAFT_205198</name>
</gene>
<reference evidence="1" key="1">
    <citation type="journal article" date="2021" name="Nat. Commun.">
        <title>Genetic determinants of endophytism in the Arabidopsis root mycobiome.</title>
        <authorList>
            <person name="Mesny F."/>
            <person name="Miyauchi S."/>
            <person name="Thiergart T."/>
            <person name="Pickel B."/>
            <person name="Atanasova L."/>
            <person name="Karlsson M."/>
            <person name="Huettel B."/>
            <person name="Barry K.W."/>
            <person name="Haridas S."/>
            <person name="Chen C."/>
            <person name="Bauer D."/>
            <person name="Andreopoulos W."/>
            <person name="Pangilinan J."/>
            <person name="LaButti K."/>
            <person name="Riley R."/>
            <person name="Lipzen A."/>
            <person name="Clum A."/>
            <person name="Drula E."/>
            <person name="Henrissat B."/>
            <person name="Kohler A."/>
            <person name="Grigoriev I.V."/>
            <person name="Martin F.M."/>
            <person name="Hacquard S."/>
        </authorList>
    </citation>
    <scope>NUCLEOTIDE SEQUENCE</scope>
    <source>
        <strain evidence="1">MPI-CAGE-CH-0235</strain>
    </source>
</reference>
<comment type="caution">
    <text evidence="1">The sequence shown here is derived from an EMBL/GenBank/DDBJ whole genome shotgun (WGS) entry which is preliminary data.</text>
</comment>
<proteinExistence type="predicted"/>
<dbReference type="Proteomes" id="UP000813444">
    <property type="component" value="Unassembled WGS sequence"/>
</dbReference>
<dbReference type="AlphaFoldDB" id="A0A8K0SYB1"/>